<keyword evidence="3" id="KW-1185">Reference proteome</keyword>
<dbReference type="EMBL" id="LT837803">
    <property type="protein sequence ID" value="SMB25536.1"/>
    <property type="molecule type" value="Genomic_DNA"/>
</dbReference>
<dbReference type="PANTHER" id="PTHR38602">
    <property type="entry name" value="INNER MEMBRANE PROTEIN-RELATED"/>
    <property type="match status" value="1"/>
</dbReference>
<name>A0A7Z7HR64_9PROT</name>
<keyword evidence="1" id="KW-0812">Transmembrane</keyword>
<evidence type="ECO:0008006" key="4">
    <source>
        <dbReference type="Google" id="ProtNLM"/>
    </source>
</evidence>
<proteinExistence type="predicted"/>
<keyword evidence="1" id="KW-1133">Transmembrane helix</keyword>
<gene>
    <name evidence="2" type="ORF">SDENCHOL_11283</name>
</gene>
<dbReference type="InterPro" id="IPR019201">
    <property type="entry name" value="DUF2065"/>
</dbReference>
<dbReference type="Pfam" id="PF09838">
    <property type="entry name" value="DUF2065"/>
    <property type="match status" value="1"/>
</dbReference>
<keyword evidence="1" id="KW-0472">Membrane</keyword>
<dbReference type="Proteomes" id="UP000242886">
    <property type="component" value="Chromosome SDENCHOL"/>
</dbReference>
<reference evidence="2" key="1">
    <citation type="submission" date="2017-03" db="EMBL/GenBank/DDBJ databases">
        <authorList>
            <consortium name="AG Boll"/>
        </authorList>
    </citation>
    <scope>NUCLEOTIDE SEQUENCE [LARGE SCALE GENOMIC DNA]</scope>
    <source>
        <strain evidence="2">Chol</strain>
    </source>
</reference>
<dbReference type="PANTHER" id="PTHR38602:SF1">
    <property type="entry name" value="INNER MEMBRANE PROTEIN"/>
    <property type="match status" value="1"/>
</dbReference>
<evidence type="ECO:0000313" key="3">
    <source>
        <dbReference type="Proteomes" id="UP000242886"/>
    </source>
</evidence>
<evidence type="ECO:0000313" key="2">
    <source>
        <dbReference type="EMBL" id="SMB25536.1"/>
    </source>
</evidence>
<sequence>MDGSTLLLAFALMLIIEGLMPFLAPRVWREGFRRVTELADGQLRFLGLISMLTGLVLLIIFK</sequence>
<dbReference type="RefSeq" id="WP_154716483.1">
    <property type="nucleotide sequence ID" value="NZ_LT837803.1"/>
</dbReference>
<dbReference type="AlphaFoldDB" id="A0A7Z7HR64"/>
<evidence type="ECO:0000256" key="1">
    <source>
        <dbReference type="SAM" id="Phobius"/>
    </source>
</evidence>
<organism evidence="2 3">
    <name type="scientific">Sterolibacterium denitrificans</name>
    <dbReference type="NCBI Taxonomy" id="157592"/>
    <lineage>
        <taxon>Bacteria</taxon>
        <taxon>Pseudomonadati</taxon>
        <taxon>Pseudomonadota</taxon>
        <taxon>Betaproteobacteria</taxon>
        <taxon>Nitrosomonadales</taxon>
        <taxon>Sterolibacteriaceae</taxon>
        <taxon>Sterolibacterium</taxon>
    </lineage>
</organism>
<accession>A0A7Z7HR64</accession>
<feature type="transmembrane region" description="Helical" evidence="1">
    <location>
        <begin position="45"/>
        <end position="61"/>
    </location>
</feature>
<protein>
    <recommendedName>
        <fullName evidence="4">DUF2065 domain-containing protein</fullName>
    </recommendedName>
</protein>
<feature type="transmembrane region" description="Helical" evidence="1">
    <location>
        <begin position="6"/>
        <end position="24"/>
    </location>
</feature>